<dbReference type="GO" id="GO:1904680">
    <property type="term" value="F:peptide transmembrane transporter activity"/>
    <property type="evidence" value="ECO:0007669"/>
    <property type="project" value="TreeGrafter"/>
</dbReference>
<dbReference type="OrthoDB" id="9764591at2"/>
<dbReference type="PIRSF" id="PIRSF002741">
    <property type="entry name" value="MppA"/>
    <property type="match status" value="1"/>
</dbReference>
<sequence length="570" mass="61570">MRRILLTGATVLLATVVAACSSSGSSTPSGTSTTGSTAGSTSSPTSGNSAPSGTLTISNEQGTLWNCSFNPFNPSNLGEGITMGQVYEPLAFVDTLQNAKTSPWLATSWTWGNGNKTLTFAIRQNVKFSDGTPMTAADVAYTFNLLKKVPALDVNSVWSVLTSVTQSGNNVVFTFKAPSVPYFYYIADQIPIVPEHIWSKISNPVTYADSNPVGTGAYVVKPCSAQNITYVANPDYWQPGLPKIAKVLYPAFTSNDPANTYLATGQAQWGSQFIPNIQAFYTSKSADNHYWFAPIANVSLIPNLTVPGLNDVLVRQAIAYAIDRNKVANIGEYGEEPGANQSDIATPTFSAWLDSTGAAKYNYGYNPTKAKSLLAQAGYQLGSDGIYAKNGQKLAFSVINIGGYSDWVASMSVIQQELKAVGIQLTADNLASNDFFSKLYSGSFQFAYYAETGGPTPYYEFRQWLYSANSAPIGKNASSNWERYSNPATDKLLDNYAVTTDSATQHQIVNQLQAVVLSDVPFIPITEEVAWFQYNTSQFTGWPSQSDPYALPAAYAYPDMGQVLLHLSPK</sequence>
<dbReference type="Proteomes" id="UP000460272">
    <property type="component" value="Unassembled WGS sequence"/>
</dbReference>
<keyword evidence="3 5" id="KW-0732">Signal</keyword>
<dbReference type="RefSeq" id="WP_145854085.1">
    <property type="nucleotide sequence ID" value="NZ_RPFW01000003.1"/>
</dbReference>
<name>A0A6P2C159_9ACTN</name>
<evidence type="ECO:0000313" key="8">
    <source>
        <dbReference type="Proteomes" id="UP000460272"/>
    </source>
</evidence>
<feature type="domain" description="Solute-binding protein family 5" evidence="6">
    <location>
        <begin position="101"/>
        <end position="469"/>
    </location>
</feature>
<keyword evidence="8" id="KW-1185">Reference proteome</keyword>
<reference evidence="7 8" key="1">
    <citation type="submission" date="2018-11" db="EMBL/GenBank/DDBJ databases">
        <title>Trebonia kvetii gen.nov., sp.nov., a novel acidophilic actinobacterium, and proposal of the new actinobacterial family Treboniaceae fam. nov.</title>
        <authorList>
            <person name="Rapoport D."/>
            <person name="Sagova-Mareckova M."/>
            <person name="Sedlacek I."/>
            <person name="Provaznik J."/>
            <person name="Kralova S."/>
            <person name="Pavlinic D."/>
            <person name="Benes V."/>
            <person name="Kopecky J."/>
        </authorList>
    </citation>
    <scope>NUCLEOTIDE SEQUENCE [LARGE SCALE GENOMIC DNA]</scope>
    <source>
        <strain evidence="7 8">15Tr583</strain>
    </source>
</reference>
<organism evidence="7 8">
    <name type="scientific">Trebonia kvetii</name>
    <dbReference type="NCBI Taxonomy" id="2480626"/>
    <lineage>
        <taxon>Bacteria</taxon>
        <taxon>Bacillati</taxon>
        <taxon>Actinomycetota</taxon>
        <taxon>Actinomycetes</taxon>
        <taxon>Streptosporangiales</taxon>
        <taxon>Treboniaceae</taxon>
        <taxon>Trebonia</taxon>
    </lineage>
</organism>
<dbReference type="PANTHER" id="PTHR30290">
    <property type="entry name" value="PERIPLASMIC BINDING COMPONENT OF ABC TRANSPORTER"/>
    <property type="match status" value="1"/>
</dbReference>
<protein>
    <submittedName>
        <fullName evidence="7">ABC transporter substrate-binding protein</fullName>
    </submittedName>
</protein>
<evidence type="ECO:0000256" key="5">
    <source>
        <dbReference type="SAM" id="SignalP"/>
    </source>
</evidence>
<dbReference type="GO" id="GO:0042597">
    <property type="term" value="C:periplasmic space"/>
    <property type="evidence" value="ECO:0007669"/>
    <property type="project" value="UniProtKB-ARBA"/>
</dbReference>
<comment type="similarity">
    <text evidence="1">Belongs to the bacterial solute-binding protein 5 family.</text>
</comment>
<comment type="caution">
    <text evidence="7">The sequence shown here is derived from an EMBL/GenBank/DDBJ whole genome shotgun (WGS) entry which is preliminary data.</text>
</comment>
<evidence type="ECO:0000256" key="3">
    <source>
        <dbReference type="ARBA" id="ARBA00022729"/>
    </source>
</evidence>
<dbReference type="InterPro" id="IPR000914">
    <property type="entry name" value="SBP_5_dom"/>
</dbReference>
<dbReference type="PROSITE" id="PS51257">
    <property type="entry name" value="PROKAR_LIPOPROTEIN"/>
    <property type="match status" value="1"/>
</dbReference>
<evidence type="ECO:0000256" key="4">
    <source>
        <dbReference type="SAM" id="MobiDB-lite"/>
    </source>
</evidence>
<feature type="signal peptide" evidence="5">
    <location>
        <begin position="1"/>
        <end position="19"/>
    </location>
</feature>
<evidence type="ECO:0000256" key="1">
    <source>
        <dbReference type="ARBA" id="ARBA00005695"/>
    </source>
</evidence>
<evidence type="ECO:0000313" key="7">
    <source>
        <dbReference type="EMBL" id="TVZ04216.1"/>
    </source>
</evidence>
<feature type="chain" id="PRO_5027012006" evidence="5">
    <location>
        <begin position="20"/>
        <end position="570"/>
    </location>
</feature>
<dbReference type="Gene3D" id="3.40.190.10">
    <property type="entry name" value="Periplasmic binding protein-like II"/>
    <property type="match status" value="1"/>
</dbReference>
<dbReference type="GO" id="GO:0043190">
    <property type="term" value="C:ATP-binding cassette (ABC) transporter complex"/>
    <property type="evidence" value="ECO:0007669"/>
    <property type="project" value="InterPro"/>
</dbReference>
<dbReference type="EMBL" id="RPFW01000003">
    <property type="protein sequence ID" value="TVZ04216.1"/>
    <property type="molecule type" value="Genomic_DNA"/>
</dbReference>
<gene>
    <name evidence="7" type="ORF">EAS64_17655</name>
</gene>
<proteinExistence type="inferred from homology"/>
<feature type="region of interest" description="Disordered" evidence="4">
    <location>
        <begin position="21"/>
        <end position="55"/>
    </location>
</feature>
<dbReference type="CDD" id="cd08509">
    <property type="entry name" value="PBP2_TmCBP_oligosaccharides_like"/>
    <property type="match status" value="1"/>
</dbReference>
<dbReference type="Pfam" id="PF00496">
    <property type="entry name" value="SBP_bac_5"/>
    <property type="match status" value="1"/>
</dbReference>
<dbReference type="Gene3D" id="3.90.76.10">
    <property type="entry name" value="Dipeptide-binding Protein, Domain 1"/>
    <property type="match status" value="1"/>
</dbReference>
<evidence type="ECO:0000259" key="6">
    <source>
        <dbReference type="Pfam" id="PF00496"/>
    </source>
</evidence>
<dbReference type="InterPro" id="IPR039424">
    <property type="entry name" value="SBP_5"/>
</dbReference>
<keyword evidence="2" id="KW-0813">Transport</keyword>
<accession>A0A6P2C159</accession>
<dbReference type="GO" id="GO:0015833">
    <property type="term" value="P:peptide transport"/>
    <property type="evidence" value="ECO:0007669"/>
    <property type="project" value="TreeGrafter"/>
</dbReference>
<dbReference type="PANTHER" id="PTHR30290:SF9">
    <property type="entry name" value="OLIGOPEPTIDE-BINDING PROTEIN APPA"/>
    <property type="match status" value="1"/>
</dbReference>
<dbReference type="AlphaFoldDB" id="A0A6P2C159"/>
<dbReference type="SUPFAM" id="SSF53850">
    <property type="entry name" value="Periplasmic binding protein-like II"/>
    <property type="match status" value="1"/>
</dbReference>
<dbReference type="Gene3D" id="3.10.105.10">
    <property type="entry name" value="Dipeptide-binding Protein, Domain 3"/>
    <property type="match status" value="1"/>
</dbReference>
<feature type="compositionally biased region" description="Low complexity" evidence="4">
    <location>
        <begin position="21"/>
        <end position="54"/>
    </location>
</feature>
<evidence type="ECO:0000256" key="2">
    <source>
        <dbReference type="ARBA" id="ARBA00022448"/>
    </source>
</evidence>
<dbReference type="InterPro" id="IPR030678">
    <property type="entry name" value="Peptide/Ni-bd"/>
</dbReference>